<dbReference type="Gene3D" id="3.30.9.10">
    <property type="entry name" value="D-Amino Acid Oxidase, subunit A, domain 2"/>
    <property type="match status" value="1"/>
</dbReference>
<dbReference type="OrthoDB" id="409956at2759"/>
<evidence type="ECO:0000313" key="12">
    <source>
        <dbReference type="EMBL" id="RFU35463.1"/>
    </source>
</evidence>
<feature type="domain" description="FAD dependent oxidoreductase" evidence="11">
    <location>
        <begin position="6"/>
        <end position="343"/>
    </location>
</feature>
<dbReference type="GO" id="GO:0005782">
    <property type="term" value="C:peroxisomal matrix"/>
    <property type="evidence" value="ECO:0007669"/>
    <property type="project" value="UniProtKB-SubCell"/>
</dbReference>
<accession>A0A3E2HQ27</accession>
<dbReference type="EMBL" id="NCSJ02000008">
    <property type="protein sequence ID" value="RFU35463.1"/>
    <property type="molecule type" value="Genomic_DNA"/>
</dbReference>
<evidence type="ECO:0000256" key="6">
    <source>
        <dbReference type="ARBA" id="ARBA00023002"/>
    </source>
</evidence>
<keyword evidence="13" id="KW-1185">Reference proteome</keyword>
<dbReference type="Proteomes" id="UP000258309">
    <property type="component" value="Unassembled WGS sequence"/>
</dbReference>
<evidence type="ECO:0000256" key="4">
    <source>
        <dbReference type="ARBA" id="ARBA00022630"/>
    </source>
</evidence>
<keyword evidence="7" id="KW-0576">Peroxisome</keyword>
<dbReference type="GO" id="GO:0071949">
    <property type="term" value="F:FAD binding"/>
    <property type="evidence" value="ECO:0007669"/>
    <property type="project" value="InterPro"/>
</dbReference>
<feature type="non-terminal residue" evidence="12">
    <location>
        <position position="955"/>
    </location>
</feature>
<keyword evidence="6" id="KW-0560">Oxidoreductase</keyword>
<dbReference type="Gene3D" id="3.40.50.720">
    <property type="entry name" value="NAD(P)-binding Rossmann-like Domain"/>
    <property type="match status" value="1"/>
</dbReference>
<dbReference type="PANTHER" id="PTHR11530">
    <property type="entry name" value="D-AMINO ACID OXIDASE"/>
    <property type="match status" value="1"/>
</dbReference>
<gene>
    <name evidence="12" type="ORF">B7463_g881</name>
</gene>
<protein>
    <recommendedName>
        <fullName evidence="8">D-amino-acid oxidase</fullName>
        <ecNumber evidence="8">1.4.3.3</ecNumber>
    </recommendedName>
</protein>
<dbReference type="Pfam" id="PF11951">
    <property type="entry name" value="Fungal_trans_2"/>
    <property type="match status" value="1"/>
</dbReference>
<keyword evidence="5" id="KW-0274">FAD</keyword>
<comment type="subcellular location">
    <subcellularLocation>
        <location evidence="2">Peroxisome matrix</location>
    </subcellularLocation>
</comment>
<evidence type="ECO:0000256" key="7">
    <source>
        <dbReference type="ARBA" id="ARBA00023140"/>
    </source>
</evidence>
<dbReference type="InterPro" id="IPR023209">
    <property type="entry name" value="DAO"/>
</dbReference>
<feature type="region of interest" description="Disordered" evidence="10">
    <location>
        <begin position="374"/>
        <end position="412"/>
    </location>
</feature>
<feature type="non-terminal residue" evidence="12">
    <location>
        <position position="1"/>
    </location>
</feature>
<evidence type="ECO:0000256" key="8">
    <source>
        <dbReference type="ARBA" id="ARBA00039101"/>
    </source>
</evidence>
<keyword evidence="4" id="KW-0285">Flavoprotein</keyword>
<comment type="caution">
    <text evidence="12">The sequence shown here is derived from an EMBL/GenBank/DDBJ whole genome shotgun (WGS) entry which is preliminary data.</text>
</comment>
<evidence type="ECO:0000256" key="1">
    <source>
        <dbReference type="ARBA" id="ARBA00001974"/>
    </source>
</evidence>
<evidence type="ECO:0000256" key="3">
    <source>
        <dbReference type="ARBA" id="ARBA00006730"/>
    </source>
</evidence>
<proteinExistence type="inferred from homology"/>
<comment type="cofactor">
    <cofactor evidence="1">
        <name>FAD</name>
        <dbReference type="ChEBI" id="CHEBI:57692"/>
    </cofactor>
</comment>
<evidence type="ECO:0000259" key="11">
    <source>
        <dbReference type="Pfam" id="PF01266"/>
    </source>
</evidence>
<dbReference type="InterPro" id="IPR021858">
    <property type="entry name" value="Fun_TF"/>
</dbReference>
<evidence type="ECO:0000256" key="5">
    <source>
        <dbReference type="ARBA" id="ARBA00022827"/>
    </source>
</evidence>
<dbReference type="SUPFAM" id="SSF51971">
    <property type="entry name" value="Nucleotide-binding domain"/>
    <property type="match status" value="1"/>
</dbReference>
<dbReference type="GO" id="GO:0003884">
    <property type="term" value="F:D-amino-acid oxidase activity"/>
    <property type="evidence" value="ECO:0007669"/>
    <property type="project" value="UniProtKB-EC"/>
</dbReference>
<dbReference type="AlphaFoldDB" id="A0A3E2HQ27"/>
<dbReference type="GO" id="GO:0019478">
    <property type="term" value="P:D-amino acid catabolic process"/>
    <property type="evidence" value="ECO:0007669"/>
    <property type="project" value="TreeGrafter"/>
</dbReference>
<reference evidence="12 13" key="1">
    <citation type="submission" date="2018-05" db="EMBL/GenBank/DDBJ databases">
        <title>Draft genome sequence of Scytalidium lignicola DSM 105466, a ubiquitous saprotrophic fungus.</title>
        <authorList>
            <person name="Buettner E."/>
            <person name="Gebauer A.M."/>
            <person name="Hofrichter M."/>
            <person name="Liers C."/>
            <person name="Kellner H."/>
        </authorList>
    </citation>
    <scope>NUCLEOTIDE SEQUENCE [LARGE SCALE GENOMIC DNA]</scope>
    <source>
        <strain evidence="12 13">DSM 105466</strain>
    </source>
</reference>
<dbReference type="InterPro" id="IPR006181">
    <property type="entry name" value="D-amino_acid_oxidase_CS"/>
</dbReference>
<dbReference type="CDD" id="cd12148">
    <property type="entry name" value="fungal_TF_MHR"/>
    <property type="match status" value="1"/>
</dbReference>
<evidence type="ECO:0000313" key="13">
    <source>
        <dbReference type="Proteomes" id="UP000258309"/>
    </source>
</evidence>
<dbReference type="InterPro" id="IPR006076">
    <property type="entry name" value="FAD-dep_OxRdtase"/>
</dbReference>
<dbReference type="EC" id="1.4.3.3" evidence="8"/>
<comment type="catalytic activity">
    <reaction evidence="9">
        <text>a D-alpha-amino acid + O2 + H2O = a 2-oxocarboxylate + H2O2 + NH4(+)</text>
        <dbReference type="Rhea" id="RHEA:21816"/>
        <dbReference type="ChEBI" id="CHEBI:15377"/>
        <dbReference type="ChEBI" id="CHEBI:15379"/>
        <dbReference type="ChEBI" id="CHEBI:16240"/>
        <dbReference type="ChEBI" id="CHEBI:28938"/>
        <dbReference type="ChEBI" id="CHEBI:35179"/>
        <dbReference type="ChEBI" id="CHEBI:59871"/>
        <dbReference type="EC" id="1.4.3.3"/>
    </reaction>
    <physiologicalReaction direction="left-to-right" evidence="9">
        <dbReference type="Rhea" id="RHEA:21817"/>
    </physiologicalReaction>
</comment>
<dbReference type="Pfam" id="PF01266">
    <property type="entry name" value="DAO"/>
    <property type="match status" value="1"/>
</dbReference>
<comment type="similarity">
    <text evidence="3">Belongs to the DAMOX/DASOX family.</text>
</comment>
<evidence type="ECO:0000256" key="2">
    <source>
        <dbReference type="ARBA" id="ARBA00004253"/>
    </source>
</evidence>
<dbReference type="PANTHER" id="PTHR11530:SF16">
    <property type="entry name" value="D-AMINO ACID OXIDASE (AFU_ORTHOLOGUE AFUA_5G11290)"/>
    <property type="match status" value="1"/>
</dbReference>
<evidence type="ECO:0000256" key="9">
    <source>
        <dbReference type="ARBA" id="ARBA00049547"/>
    </source>
</evidence>
<dbReference type="SUPFAM" id="SSF54373">
    <property type="entry name" value="FAD-linked reductases, C-terminal domain"/>
    <property type="match status" value="1"/>
</dbReference>
<dbReference type="PROSITE" id="PS00677">
    <property type="entry name" value="DAO"/>
    <property type="match status" value="1"/>
</dbReference>
<evidence type="ECO:0000256" key="10">
    <source>
        <dbReference type="SAM" id="MobiDB-lite"/>
    </source>
</evidence>
<dbReference type="FunFam" id="3.30.9.10:FF:000018">
    <property type="entry name" value="D-amino acid oxidase, putative"/>
    <property type="match status" value="1"/>
</dbReference>
<organism evidence="12 13">
    <name type="scientific">Scytalidium lignicola</name>
    <name type="common">Hyphomycete</name>
    <dbReference type="NCBI Taxonomy" id="5539"/>
    <lineage>
        <taxon>Eukaryota</taxon>
        <taxon>Fungi</taxon>
        <taxon>Dikarya</taxon>
        <taxon>Ascomycota</taxon>
        <taxon>Pezizomycotina</taxon>
        <taxon>Leotiomycetes</taxon>
        <taxon>Leotiomycetes incertae sedis</taxon>
        <taxon>Scytalidium</taxon>
    </lineage>
</organism>
<dbReference type="STRING" id="5539.A0A3E2HQ27"/>
<name>A0A3E2HQ27_SCYLI</name>
<sequence length="955" mass="106868">MAQKNVVVIGAGVAGLTTALLLSKVPGYKIVVAAKHMPGDYDIEYASPWAGANYMPVSVRGTKAAEWDKNTWSPLEDLAANHPEAGVHFQGNRSKDANSTTASWFAELLSSNPWFKGVVPNFRQLPSSALPPGVNSATVFTSVCINTAIYLPWLVSQCLKNGCIFKRAVFGHILEAARPGIHPSNRVDLIVNCTGLMASKLGGVEDKTVVPARGQIVIVRNDAGKMMSVSGTDDGNDEACYIMTRAAGGGTILGGSYQKGNWESQADPNLAIRIMKRAVKMCPQLTGGKGIEHLDIIRHGVGLRPVREGGTRIDKERIGDVWVVHNYGAGGAGYQSSYGCAQDAGHLTGQAALSTPYLWDLVWKDLAVANNAVAPSQEDNTTERRQRRRQPFPQHTGFKFVQGRPKRKRKQKRCENNQFHFLVMPTSPDVIGVSNSDASPASTTSLQYEDYVSIDYTAEHCDKSPRHSSFLQLFDRSNRSYLTDDVQLAISDPNPSESWSKFPGANDLLSTEFGMILPSINLPYIADDSMLEEFQPMEGDDHPIDVEEPPPLMNSVCYRNLAHKYGEILRLYDEEFCVVPLSTDCVHNPFRVPVERCESSPFLLHAILAISSHHLAKKNECAALTVDMHNHWSAAVQLFSKSLGQCSPPLLDTILILVNFDTTQSASSPWGMHLTGALSLLEQSGVIKWYQRCSRTRAQVAMLVWWDITVALISRREPIFPLSYLEMLIDYDQSDGWSFFILNACPVELVMAMARLAKLAAIYEKTTKMEWTIFDRTPVDAVIQVVRDFINREAVNFDEVEFLEEDPDTRRNRFHCIEAWRHAILLYACRVFTPKQDVYQICHINHLARIILDSVRSIPNTEIIQKQLLLPIFLAASEMGDEHNRSFVREYCKHWNNVSRFYHFQSALVLLESIWSVWDPSTRDVYWWGAKVGMKDYMYSNNNGARDIISELLLG</sequence>